<dbReference type="EMBL" id="MU150239">
    <property type="protein sequence ID" value="KAF9466928.1"/>
    <property type="molecule type" value="Genomic_DNA"/>
</dbReference>
<dbReference type="Proteomes" id="UP000807353">
    <property type="component" value="Unassembled WGS sequence"/>
</dbReference>
<keyword evidence="2" id="KW-1185">Reference proteome</keyword>
<evidence type="ECO:0000313" key="1">
    <source>
        <dbReference type="EMBL" id="KAF9466928.1"/>
    </source>
</evidence>
<name>A0A9P6CNR5_9AGAR</name>
<accession>A0A9P6CNR5</accession>
<organism evidence="1 2">
    <name type="scientific">Collybia nuda</name>
    <dbReference type="NCBI Taxonomy" id="64659"/>
    <lineage>
        <taxon>Eukaryota</taxon>
        <taxon>Fungi</taxon>
        <taxon>Dikarya</taxon>
        <taxon>Basidiomycota</taxon>
        <taxon>Agaricomycotina</taxon>
        <taxon>Agaricomycetes</taxon>
        <taxon>Agaricomycetidae</taxon>
        <taxon>Agaricales</taxon>
        <taxon>Tricholomatineae</taxon>
        <taxon>Clitocybaceae</taxon>
        <taxon>Collybia</taxon>
    </lineage>
</organism>
<gene>
    <name evidence="1" type="ORF">BDZ94DRAFT_1305797</name>
</gene>
<reference evidence="1" key="1">
    <citation type="submission" date="2020-11" db="EMBL/GenBank/DDBJ databases">
        <authorList>
            <consortium name="DOE Joint Genome Institute"/>
            <person name="Ahrendt S."/>
            <person name="Riley R."/>
            <person name="Andreopoulos W."/>
            <person name="Labutti K."/>
            <person name="Pangilinan J."/>
            <person name="Ruiz-Duenas F.J."/>
            <person name="Barrasa J.M."/>
            <person name="Sanchez-Garcia M."/>
            <person name="Camarero S."/>
            <person name="Miyauchi S."/>
            <person name="Serrano A."/>
            <person name="Linde D."/>
            <person name="Babiker R."/>
            <person name="Drula E."/>
            <person name="Ayuso-Fernandez I."/>
            <person name="Pacheco R."/>
            <person name="Padilla G."/>
            <person name="Ferreira P."/>
            <person name="Barriuso J."/>
            <person name="Kellner H."/>
            <person name="Castanera R."/>
            <person name="Alfaro M."/>
            <person name="Ramirez L."/>
            <person name="Pisabarro A.G."/>
            <person name="Kuo A."/>
            <person name="Tritt A."/>
            <person name="Lipzen A."/>
            <person name="He G."/>
            <person name="Yan M."/>
            <person name="Ng V."/>
            <person name="Cullen D."/>
            <person name="Martin F."/>
            <person name="Rosso M.-N."/>
            <person name="Henrissat B."/>
            <person name="Hibbett D."/>
            <person name="Martinez A.T."/>
            <person name="Grigoriev I.V."/>
        </authorList>
    </citation>
    <scope>NUCLEOTIDE SEQUENCE</scope>
    <source>
        <strain evidence="1">CBS 247.69</strain>
    </source>
</reference>
<comment type="caution">
    <text evidence="1">The sequence shown here is derived from an EMBL/GenBank/DDBJ whole genome shotgun (WGS) entry which is preliminary data.</text>
</comment>
<evidence type="ECO:0000313" key="2">
    <source>
        <dbReference type="Proteomes" id="UP000807353"/>
    </source>
</evidence>
<protein>
    <submittedName>
        <fullName evidence="1">Uncharacterized protein</fullName>
    </submittedName>
</protein>
<proteinExistence type="predicted"/>
<sequence length="601" mass="69333">MANNIEINEIKNQQPQLAINSISWLLGVSQKEEDIHNALVSIKQFHYTQDMVTKLLSSNALEQLVQHATVPLPSLAHDFWNHLDQVLPSHPIFVQFSAARIYLQTLISVWHHPSYFALDRPPAISEKHSSDREEKLWEISRDRKGKQSLDEESLQSIDSQSLDLLGDWLLFWRLLKQQHGSKVINLARHGYDLNIYVHIVCAEVCYHHLQVNLIPLYLPQNRGAFIDLHEILESVCEEGPGLLNIKDENIWLLLDTIAYVFSGIDNAPLELQGLPRTWFSPSQSPSLMRKETVFLLVQLLAQNSMRYNLVSKKILLCLQMLLPVPMVASSRRSFFLQCQKDRPSEKELFEQMNMTLEGLINVFIPQLNRPAQPPNSLQPEAVSPELHTRIASLALTQLIKSILKSDAPTKHYNSIFLALPLVYFDHVLITLEDMCWDGQIGGQVFWVHELIIGWYDYGLLDENNSLIRCINIFKSTLIPDWSELDLQLVVENVFNFLSRLWKNSDPFYGNLVSSALCDILDQSFARSQKNRKILAQFIEMQALLAVAVFLVSDECSEECRRKWLILCMDWEKRRRYYTPSAQEVYQFEGLKNAAADLSRRE</sequence>
<dbReference type="AlphaFoldDB" id="A0A9P6CNR5"/>